<dbReference type="GO" id="GO:0016740">
    <property type="term" value="F:transferase activity"/>
    <property type="evidence" value="ECO:0007669"/>
    <property type="project" value="UniProtKB-KW"/>
</dbReference>
<dbReference type="InterPro" id="IPR004045">
    <property type="entry name" value="Glutathione_S-Trfase_N"/>
</dbReference>
<keyword evidence="4" id="KW-1185">Reference proteome</keyword>
<comment type="caution">
    <text evidence="3">The sequence shown here is derived from an EMBL/GenBank/DDBJ whole genome shotgun (WGS) entry which is preliminary data.</text>
</comment>
<evidence type="ECO:0000313" key="4">
    <source>
        <dbReference type="Proteomes" id="UP000294881"/>
    </source>
</evidence>
<dbReference type="EMBL" id="SLWL01000004">
    <property type="protein sequence ID" value="TCO14303.1"/>
    <property type="molecule type" value="Genomic_DNA"/>
</dbReference>
<dbReference type="InterPro" id="IPR036249">
    <property type="entry name" value="Thioredoxin-like_sf"/>
</dbReference>
<dbReference type="Pfam" id="PF00043">
    <property type="entry name" value="GST_C"/>
    <property type="match status" value="1"/>
</dbReference>
<feature type="domain" description="GST N-terminal" evidence="2">
    <location>
        <begin position="4"/>
        <end position="85"/>
    </location>
</feature>
<dbReference type="InterPro" id="IPR004046">
    <property type="entry name" value="GST_C"/>
</dbReference>
<dbReference type="AlphaFoldDB" id="A0A4R2GXJ7"/>
<dbReference type="Pfam" id="PF02798">
    <property type="entry name" value="GST_N"/>
    <property type="match status" value="1"/>
</dbReference>
<dbReference type="CDD" id="cd03046">
    <property type="entry name" value="GST_N_GTT1_like"/>
    <property type="match status" value="1"/>
</dbReference>
<evidence type="ECO:0000256" key="1">
    <source>
        <dbReference type="RuleBase" id="RU003494"/>
    </source>
</evidence>
<dbReference type="PANTHER" id="PTHR44051">
    <property type="entry name" value="GLUTATHIONE S-TRANSFERASE-RELATED"/>
    <property type="match status" value="1"/>
</dbReference>
<dbReference type="SUPFAM" id="SSF52833">
    <property type="entry name" value="Thioredoxin-like"/>
    <property type="match status" value="1"/>
</dbReference>
<protein>
    <submittedName>
        <fullName evidence="3">Glutathione S-transferase</fullName>
    </submittedName>
</protein>
<dbReference type="SFLD" id="SFLDG00358">
    <property type="entry name" value="Main_(cytGST)"/>
    <property type="match status" value="1"/>
</dbReference>
<evidence type="ECO:0000259" key="2">
    <source>
        <dbReference type="PROSITE" id="PS50404"/>
    </source>
</evidence>
<gene>
    <name evidence="3" type="ORF">EV666_104256</name>
</gene>
<sequence>MSQKPEVTLYHWPHSRSATTLELIEELGAPYLLEVIDITKGVQNEPAFLAINPMGKLPTVKVGDAVITEQVAIFIYLSDLFPEAGLTPAIDDPLRGPWLRWLVYYAACFEPAMMDKALKREAPQKMSSPYGSFDLVMETVRGQIGKGRYFLGERMTTADVLWASALGWMTSFGVVEKTPAIAGYLERVGDRPGARRAAAINEKILAAHAS</sequence>
<dbReference type="SUPFAM" id="SSF47616">
    <property type="entry name" value="GST C-terminal domain-like"/>
    <property type="match status" value="1"/>
</dbReference>
<dbReference type="Proteomes" id="UP000294881">
    <property type="component" value="Unassembled WGS sequence"/>
</dbReference>
<accession>A0A4R2GXJ7</accession>
<organism evidence="3 4">
    <name type="scientific">Camelimonas lactis</name>
    <dbReference type="NCBI Taxonomy" id="659006"/>
    <lineage>
        <taxon>Bacteria</taxon>
        <taxon>Pseudomonadati</taxon>
        <taxon>Pseudomonadota</taxon>
        <taxon>Alphaproteobacteria</taxon>
        <taxon>Hyphomicrobiales</taxon>
        <taxon>Chelatococcaceae</taxon>
        <taxon>Camelimonas</taxon>
    </lineage>
</organism>
<dbReference type="Gene3D" id="1.20.1050.10">
    <property type="match status" value="1"/>
</dbReference>
<reference evidence="3 4" key="1">
    <citation type="submission" date="2019-03" db="EMBL/GenBank/DDBJ databases">
        <title>Genomic Encyclopedia of Type Strains, Phase IV (KMG-IV): sequencing the most valuable type-strain genomes for metagenomic binning, comparative biology and taxonomic classification.</title>
        <authorList>
            <person name="Goeker M."/>
        </authorList>
    </citation>
    <scope>NUCLEOTIDE SEQUENCE [LARGE SCALE GENOMIC DNA]</scope>
    <source>
        <strain evidence="3 4">DSM 22958</strain>
    </source>
</reference>
<dbReference type="SFLD" id="SFLDS00019">
    <property type="entry name" value="Glutathione_Transferase_(cytos"/>
    <property type="match status" value="1"/>
</dbReference>
<keyword evidence="3" id="KW-0808">Transferase</keyword>
<dbReference type="CDD" id="cd03207">
    <property type="entry name" value="GST_C_8"/>
    <property type="match status" value="1"/>
</dbReference>
<dbReference type="InterPro" id="IPR036282">
    <property type="entry name" value="Glutathione-S-Trfase_C_sf"/>
</dbReference>
<evidence type="ECO:0000313" key="3">
    <source>
        <dbReference type="EMBL" id="TCO14303.1"/>
    </source>
</evidence>
<dbReference type="InterPro" id="IPR040079">
    <property type="entry name" value="Glutathione_S-Trfase"/>
</dbReference>
<dbReference type="PROSITE" id="PS50404">
    <property type="entry name" value="GST_NTER"/>
    <property type="match status" value="1"/>
</dbReference>
<dbReference type="SFLD" id="SFLDG01150">
    <property type="entry name" value="Main.1:_Beta-like"/>
    <property type="match status" value="1"/>
</dbReference>
<dbReference type="RefSeq" id="WP_245514274.1">
    <property type="nucleotide sequence ID" value="NZ_JBHUNN010000002.1"/>
</dbReference>
<dbReference type="Gene3D" id="3.40.30.10">
    <property type="entry name" value="Glutaredoxin"/>
    <property type="match status" value="1"/>
</dbReference>
<proteinExistence type="inferred from homology"/>
<dbReference type="PANTHER" id="PTHR44051:SF21">
    <property type="entry name" value="GLUTATHIONE S-TRANSFERASE FAMILY PROTEIN"/>
    <property type="match status" value="1"/>
</dbReference>
<name>A0A4R2GXJ7_9HYPH</name>
<comment type="similarity">
    <text evidence="1">Belongs to the GST superfamily.</text>
</comment>